<keyword evidence="1" id="KW-0812">Transmembrane</keyword>
<dbReference type="EMBL" id="JBAMIC010002277">
    <property type="protein sequence ID" value="KAK7089299.1"/>
    <property type="molecule type" value="Genomic_DNA"/>
</dbReference>
<keyword evidence="2" id="KW-0732">Signal</keyword>
<evidence type="ECO:0000256" key="1">
    <source>
        <dbReference type="SAM" id="Phobius"/>
    </source>
</evidence>
<feature type="signal peptide" evidence="2">
    <location>
        <begin position="1"/>
        <end position="19"/>
    </location>
</feature>
<gene>
    <name evidence="3" type="ORF">V1264_024336</name>
</gene>
<feature type="chain" id="PRO_5042872621" evidence="2">
    <location>
        <begin position="20"/>
        <end position="158"/>
    </location>
</feature>
<accession>A0AAN9FYZ1</accession>
<name>A0AAN9FYZ1_9CAEN</name>
<keyword evidence="4" id="KW-1185">Reference proteome</keyword>
<keyword evidence="1" id="KW-1133">Transmembrane helix</keyword>
<evidence type="ECO:0000313" key="4">
    <source>
        <dbReference type="Proteomes" id="UP001374579"/>
    </source>
</evidence>
<dbReference type="AlphaFoldDB" id="A0AAN9FYZ1"/>
<organism evidence="3 4">
    <name type="scientific">Littorina saxatilis</name>
    <dbReference type="NCBI Taxonomy" id="31220"/>
    <lineage>
        <taxon>Eukaryota</taxon>
        <taxon>Metazoa</taxon>
        <taxon>Spiralia</taxon>
        <taxon>Lophotrochozoa</taxon>
        <taxon>Mollusca</taxon>
        <taxon>Gastropoda</taxon>
        <taxon>Caenogastropoda</taxon>
        <taxon>Littorinimorpha</taxon>
        <taxon>Littorinoidea</taxon>
        <taxon>Littorinidae</taxon>
        <taxon>Littorina</taxon>
    </lineage>
</organism>
<reference evidence="3 4" key="1">
    <citation type="submission" date="2024-02" db="EMBL/GenBank/DDBJ databases">
        <title>Chromosome-scale genome assembly of the rough periwinkle Littorina saxatilis.</title>
        <authorList>
            <person name="De Jode A."/>
            <person name="Faria R."/>
            <person name="Formenti G."/>
            <person name="Sims Y."/>
            <person name="Smith T.P."/>
            <person name="Tracey A."/>
            <person name="Wood J.M.D."/>
            <person name="Zagrodzka Z.B."/>
            <person name="Johannesson K."/>
            <person name="Butlin R.K."/>
            <person name="Leder E.H."/>
        </authorList>
    </citation>
    <scope>NUCLEOTIDE SEQUENCE [LARGE SCALE GENOMIC DNA]</scope>
    <source>
        <strain evidence="3">Snail1</strain>
        <tissue evidence="3">Muscle</tissue>
    </source>
</reference>
<evidence type="ECO:0000313" key="3">
    <source>
        <dbReference type="EMBL" id="KAK7089299.1"/>
    </source>
</evidence>
<proteinExistence type="predicted"/>
<comment type="caution">
    <text evidence="3">The sequence shown here is derived from an EMBL/GenBank/DDBJ whole genome shotgun (WGS) entry which is preliminary data.</text>
</comment>
<sequence>MFTSSFAFAILGFVRLTFAGDWLANSIGKVVLLNNSNQDSEGLKTFLDQLFVQPTAGAVLGSLEMTITFFICCAGCCGINVILELGVIVVSVLSFATFVLCAMACAQVLRIDDFASHVTAAMLDNFLSRYANVTDRSRESRFTIAMDVLQVCLTSFSH</sequence>
<evidence type="ECO:0000256" key="2">
    <source>
        <dbReference type="SAM" id="SignalP"/>
    </source>
</evidence>
<dbReference type="Proteomes" id="UP001374579">
    <property type="component" value="Unassembled WGS sequence"/>
</dbReference>
<keyword evidence="1" id="KW-0472">Membrane</keyword>
<protein>
    <submittedName>
        <fullName evidence="3">Uncharacterized protein</fullName>
    </submittedName>
</protein>
<feature type="transmembrane region" description="Helical" evidence="1">
    <location>
        <begin position="67"/>
        <end position="100"/>
    </location>
</feature>